<organism evidence="2 3">
    <name type="scientific">Choiromyces venosus 120613-1</name>
    <dbReference type="NCBI Taxonomy" id="1336337"/>
    <lineage>
        <taxon>Eukaryota</taxon>
        <taxon>Fungi</taxon>
        <taxon>Dikarya</taxon>
        <taxon>Ascomycota</taxon>
        <taxon>Pezizomycotina</taxon>
        <taxon>Pezizomycetes</taxon>
        <taxon>Pezizales</taxon>
        <taxon>Tuberaceae</taxon>
        <taxon>Choiromyces</taxon>
    </lineage>
</organism>
<keyword evidence="3" id="KW-1185">Reference proteome</keyword>
<feature type="coiled-coil region" evidence="1">
    <location>
        <begin position="34"/>
        <end position="61"/>
    </location>
</feature>
<sequence length="79" mass="9255">MVYDIATNKEMKAHIERTVTASEQRTEDKLENLKLSTKSELENLRLSMERTEDKLENLMLSTKSKLDNLRLSMELAIRK</sequence>
<evidence type="ECO:0000313" key="3">
    <source>
        <dbReference type="Proteomes" id="UP000276215"/>
    </source>
</evidence>
<accession>A0A3N4K1A0</accession>
<dbReference type="OrthoDB" id="5401989at2759"/>
<dbReference type="AlphaFoldDB" id="A0A3N4K1A0"/>
<dbReference type="Proteomes" id="UP000276215">
    <property type="component" value="Unassembled WGS sequence"/>
</dbReference>
<name>A0A3N4K1A0_9PEZI</name>
<evidence type="ECO:0000313" key="2">
    <source>
        <dbReference type="EMBL" id="RPB04324.1"/>
    </source>
</evidence>
<evidence type="ECO:0000256" key="1">
    <source>
        <dbReference type="SAM" id="Coils"/>
    </source>
</evidence>
<reference evidence="2 3" key="1">
    <citation type="journal article" date="2018" name="Nat. Ecol. Evol.">
        <title>Pezizomycetes genomes reveal the molecular basis of ectomycorrhizal truffle lifestyle.</title>
        <authorList>
            <person name="Murat C."/>
            <person name="Payen T."/>
            <person name="Noel B."/>
            <person name="Kuo A."/>
            <person name="Morin E."/>
            <person name="Chen J."/>
            <person name="Kohler A."/>
            <person name="Krizsan K."/>
            <person name="Balestrini R."/>
            <person name="Da Silva C."/>
            <person name="Montanini B."/>
            <person name="Hainaut M."/>
            <person name="Levati E."/>
            <person name="Barry K.W."/>
            <person name="Belfiori B."/>
            <person name="Cichocki N."/>
            <person name="Clum A."/>
            <person name="Dockter R.B."/>
            <person name="Fauchery L."/>
            <person name="Guy J."/>
            <person name="Iotti M."/>
            <person name="Le Tacon F."/>
            <person name="Lindquist E.A."/>
            <person name="Lipzen A."/>
            <person name="Malagnac F."/>
            <person name="Mello A."/>
            <person name="Molinier V."/>
            <person name="Miyauchi S."/>
            <person name="Poulain J."/>
            <person name="Riccioni C."/>
            <person name="Rubini A."/>
            <person name="Sitrit Y."/>
            <person name="Splivallo R."/>
            <person name="Traeger S."/>
            <person name="Wang M."/>
            <person name="Zifcakova L."/>
            <person name="Wipf D."/>
            <person name="Zambonelli A."/>
            <person name="Paolocci F."/>
            <person name="Nowrousian M."/>
            <person name="Ottonello S."/>
            <person name="Baldrian P."/>
            <person name="Spatafora J.W."/>
            <person name="Henrissat B."/>
            <person name="Nagy L.G."/>
            <person name="Aury J.M."/>
            <person name="Wincker P."/>
            <person name="Grigoriev I.V."/>
            <person name="Bonfante P."/>
            <person name="Martin F.M."/>
        </authorList>
    </citation>
    <scope>NUCLEOTIDE SEQUENCE [LARGE SCALE GENOMIC DNA]</scope>
    <source>
        <strain evidence="2 3">120613-1</strain>
    </source>
</reference>
<protein>
    <submittedName>
        <fullName evidence="2">Uncharacterized protein</fullName>
    </submittedName>
</protein>
<keyword evidence="1" id="KW-0175">Coiled coil</keyword>
<proteinExistence type="predicted"/>
<dbReference type="EMBL" id="ML120359">
    <property type="protein sequence ID" value="RPB04324.1"/>
    <property type="molecule type" value="Genomic_DNA"/>
</dbReference>
<gene>
    <name evidence="2" type="ORF">L873DRAFT_1799834</name>
</gene>